<dbReference type="FunFam" id="3.40.140.10:FF:000008">
    <property type="entry name" value="Cytidine deaminase"/>
    <property type="match status" value="1"/>
</dbReference>
<reference evidence="17 18" key="1">
    <citation type="submission" date="2016-10" db="EMBL/GenBank/DDBJ databases">
        <title>Complete Genome Sequence of Peptococcaceae strain DCMF.</title>
        <authorList>
            <person name="Edwards R.J."/>
            <person name="Holland S.I."/>
            <person name="Deshpande N.P."/>
            <person name="Wong Y.K."/>
            <person name="Ertan H."/>
            <person name="Manefield M."/>
            <person name="Russell T.L."/>
            <person name="Lee M.J."/>
        </authorList>
    </citation>
    <scope>NUCLEOTIDE SEQUENCE [LARGE SCALE GENOMIC DNA]</scope>
    <source>
        <strain evidence="17 18">DCMF</strain>
    </source>
</reference>
<evidence type="ECO:0000256" key="15">
    <source>
        <dbReference type="RuleBase" id="RU364006"/>
    </source>
</evidence>
<dbReference type="InterPro" id="IPR002125">
    <property type="entry name" value="CMP_dCMP_dom"/>
</dbReference>
<evidence type="ECO:0000256" key="11">
    <source>
        <dbReference type="ARBA" id="ARBA00049558"/>
    </source>
</evidence>
<dbReference type="CDD" id="cd01283">
    <property type="entry name" value="cytidine_deaminase"/>
    <property type="match status" value="1"/>
</dbReference>
<dbReference type="NCBIfam" id="NF004064">
    <property type="entry name" value="PRK05578.1"/>
    <property type="match status" value="1"/>
</dbReference>
<dbReference type="PROSITE" id="PS00903">
    <property type="entry name" value="CYT_DCMP_DEAMINASES_1"/>
    <property type="match status" value="1"/>
</dbReference>
<dbReference type="GO" id="GO:0042802">
    <property type="term" value="F:identical protein binding"/>
    <property type="evidence" value="ECO:0007669"/>
    <property type="project" value="UniProtKB-ARBA"/>
</dbReference>
<dbReference type="GO" id="GO:0004126">
    <property type="term" value="F:cytidine deaminase activity"/>
    <property type="evidence" value="ECO:0007669"/>
    <property type="project" value="UniProtKB-UniRule"/>
</dbReference>
<keyword evidence="6 14" id="KW-0479">Metal-binding</keyword>
<evidence type="ECO:0000256" key="3">
    <source>
        <dbReference type="ARBA" id="ARBA00006576"/>
    </source>
</evidence>
<gene>
    <name evidence="17" type="ORF">DCMF_23500</name>
</gene>
<dbReference type="EC" id="3.5.4.5" evidence="4 15"/>
<evidence type="ECO:0000256" key="5">
    <source>
        <dbReference type="ARBA" id="ARBA00018266"/>
    </source>
</evidence>
<keyword evidence="18" id="KW-1185">Reference proteome</keyword>
<keyword evidence="8 14" id="KW-0862">Zinc</keyword>
<dbReference type="InterPro" id="IPR006262">
    <property type="entry name" value="Cyt_deam_tetra"/>
</dbReference>
<dbReference type="GO" id="GO:0072527">
    <property type="term" value="P:pyrimidine-containing compound metabolic process"/>
    <property type="evidence" value="ECO:0007669"/>
    <property type="project" value="UniProtKB-ARBA"/>
</dbReference>
<feature type="binding site" evidence="14">
    <location>
        <position position="53"/>
    </location>
    <ligand>
        <name>Zn(2+)</name>
        <dbReference type="ChEBI" id="CHEBI:29105"/>
        <note>catalytic</note>
    </ligand>
</feature>
<sequence>MDDRSLLALAEQAKEKAYAPYSQFRVGAALLTEEGKLFTGCNVENASYSLTNCAERTAVFSAVAAGCRNFSALAVTSDAQTYTYPCGACRQVLIEFNPDMKIIMGNINGEFIVRTAADLLPLYFHGDTFGKPEERK</sequence>
<evidence type="ECO:0000256" key="12">
    <source>
        <dbReference type="PIRSR" id="PIRSR606262-1"/>
    </source>
</evidence>
<dbReference type="GO" id="GO:0005829">
    <property type="term" value="C:cytosol"/>
    <property type="evidence" value="ECO:0007669"/>
    <property type="project" value="TreeGrafter"/>
</dbReference>
<protein>
    <recommendedName>
        <fullName evidence="5 15">Cytidine deaminase</fullName>
        <ecNumber evidence="4 15">3.5.4.5</ecNumber>
    </recommendedName>
    <alternativeName>
        <fullName evidence="9 15">Cytidine aminohydrolase</fullName>
    </alternativeName>
</protein>
<dbReference type="RefSeq" id="WP_148136672.1">
    <property type="nucleotide sequence ID" value="NZ_CP017634.1"/>
</dbReference>
<dbReference type="Proteomes" id="UP000323521">
    <property type="component" value="Chromosome"/>
</dbReference>
<dbReference type="PROSITE" id="PS51747">
    <property type="entry name" value="CYT_DCMP_DEAMINASES_2"/>
    <property type="match status" value="1"/>
</dbReference>
<evidence type="ECO:0000256" key="10">
    <source>
        <dbReference type="ARBA" id="ARBA00049252"/>
    </source>
</evidence>
<evidence type="ECO:0000256" key="7">
    <source>
        <dbReference type="ARBA" id="ARBA00022801"/>
    </source>
</evidence>
<dbReference type="EMBL" id="CP017634">
    <property type="protein sequence ID" value="ATW27321.1"/>
    <property type="molecule type" value="Genomic_DNA"/>
</dbReference>
<name>A0A3G1KY02_FORW1</name>
<evidence type="ECO:0000259" key="16">
    <source>
        <dbReference type="PROSITE" id="PS51747"/>
    </source>
</evidence>
<dbReference type="Pfam" id="PF00383">
    <property type="entry name" value="dCMP_cyt_deam_1"/>
    <property type="match status" value="1"/>
</dbReference>
<comment type="function">
    <text evidence="2 15">This enzyme scavenges exogenous and endogenous cytidine and 2'-deoxycytidine for UMP synthesis.</text>
</comment>
<keyword evidence="7 15" id="KW-0378">Hydrolase</keyword>
<evidence type="ECO:0000256" key="13">
    <source>
        <dbReference type="PIRSR" id="PIRSR606262-2"/>
    </source>
</evidence>
<dbReference type="PANTHER" id="PTHR11644">
    <property type="entry name" value="CYTIDINE DEAMINASE"/>
    <property type="match status" value="1"/>
</dbReference>
<dbReference type="InterPro" id="IPR016193">
    <property type="entry name" value="Cytidine_deaminase-like"/>
</dbReference>
<evidence type="ECO:0000256" key="2">
    <source>
        <dbReference type="ARBA" id="ARBA00003949"/>
    </source>
</evidence>
<evidence type="ECO:0000256" key="14">
    <source>
        <dbReference type="PIRSR" id="PIRSR606262-3"/>
    </source>
</evidence>
<dbReference type="InterPro" id="IPR050202">
    <property type="entry name" value="Cyt/Deoxycyt_deaminase"/>
</dbReference>
<dbReference type="PANTHER" id="PTHR11644:SF2">
    <property type="entry name" value="CYTIDINE DEAMINASE"/>
    <property type="match status" value="1"/>
</dbReference>
<comment type="catalytic activity">
    <reaction evidence="10 15">
        <text>2'-deoxycytidine + H2O + H(+) = 2'-deoxyuridine + NH4(+)</text>
        <dbReference type="Rhea" id="RHEA:13433"/>
        <dbReference type="ChEBI" id="CHEBI:15377"/>
        <dbReference type="ChEBI" id="CHEBI:15378"/>
        <dbReference type="ChEBI" id="CHEBI:15698"/>
        <dbReference type="ChEBI" id="CHEBI:16450"/>
        <dbReference type="ChEBI" id="CHEBI:28938"/>
        <dbReference type="EC" id="3.5.4.5"/>
    </reaction>
</comment>
<comment type="cofactor">
    <cofactor evidence="1 14 15">
        <name>Zn(2+)</name>
        <dbReference type="ChEBI" id="CHEBI:29105"/>
    </cofactor>
</comment>
<feature type="binding site" evidence="14">
    <location>
        <position position="86"/>
    </location>
    <ligand>
        <name>Zn(2+)</name>
        <dbReference type="ChEBI" id="CHEBI:29105"/>
        <note>catalytic</note>
    </ligand>
</feature>
<evidence type="ECO:0000313" key="18">
    <source>
        <dbReference type="Proteomes" id="UP000323521"/>
    </source>
</evidence>
<dbReference type="KEGG" id="fwa:DCMF_23500"/>
<evidence type="ECO:0000256" key="9">
    <source>
        <dbReference type="ARBA" id="ARBA00032005"/>
    </source>
</evidence>
<evidence type="ECO:0000256" key="8">
    <source>
        <dbReference type="ARBA" id="ARBA00022833"/>
    </source>
</evidence>
<comment type="catalytic activity">
    <reaction evidence="11 15">
        <text>cytidine + H2O + H(+) = uridine + NH4(+)</text>
        <dbReference type="Rhea" id="RHEA:16069"/>
        <dbReference type="ChEBI" id="CHEBI:15377"/>
        <dbReference type="ChEBI" id="CHEBI:15378"/>
        <dbReference type="ChEBI" id="CHEBI:16704"/>
        <dbReference type="ChEBI" id="CHEBI:17562"/>
        <dbReference type="ChEBI" id="CHEBI:28938"/>
        <dbReference type="EC" id="3.5.4.5"/>
    </reaction>
</comment>
<dbReference type="GO" id="GO:0008270">
    <property type="term" value="F:zinc ion binding"/>
    <property type="evidence" value="ECO:0007669"/>
    <property type="project" value="UniProtKB-UniRule"/>
</dbReference>
<accession>A0A3G1KY02</accession>
<feature type="binding site" evidence="13">
    <location>
        <begin position="42"/>
        <end position="48"/>
    </location>
    <ligand>
        <name>substrate</name>
    </ligand>
</feature>
<feature type="active site" description="Proton donor" evidence="12">
    <location>
        <position position="55"/>
    </location>
</feature>
<dbReference type="AlphaFoldDB" id="A0A3G1KY02"/>
<comment type="similarity">
    <text evidence="3 15">Belongs to the cytidine and deoxycytidylate deaminase family.</text>
</comment>
<feature type="domain" description="CMP/dCMP-type deaminase" evidence="16">
    <location>
        <begin position="1"/>
        <end position="127"/>
    </location>
</feature>
<evidence type="ECO:0000256" key="6">
    <source>
        <dbReference type="ARBA" id="ARBA00022723"/>
    </source>
</evidence>
<proteinExistence type="inferred from homology"/>
<feature type="binding site" evidence="14">
    <location>
        <position position="89"/>
    </location>
    <ligand>
        <name>Zn(2+)</name>
        <dbReference type="ChEBI" id="CHEBI:29105"/>
        <note>catalytic</note>
    </ligand>
</feature>
<evidence type="ECO:0000256" key="4">
    <source>
        <dbReference type="ARBA" id="ARBA00012783"/>
    </source>
</evidence>
<dbReference type="NCBIfam" id="TIGR01354">
    <property type="entry name" value="cyt_deam_tetra"/>
    <property type="match status" value="1"/>
</dbReference>
<organism evidence="17 18">
    <name type="scientific">Formimonas warabiya</name>
    <dbReference type="NCBI Taxonomy" id="1761012"/>
    <lineage>
        <taxon>Bacteria</taxon>
        <taxon>Bacillati</taxon>
        <taxon>Bacillota</taxon>
        <taxon>Clostridia</taxon>
        <taxon>Eubacteriales</taxon>
        <taxon>Peptococcaceae</taxon>
        <taxon>Candidatus Formimonas</taxon>
    </lineage>
</organism>
<evidence type="ECO:0000256" key="1">
    <source>
        <dbReference type="ARBA" id="ARBA00001947"/>
    </source>
</evidence>
<dbReference type="OrthoDB" id="9795347at2"/>
<evidence type="ECO:0000313" key="17">
    <source>
        <dbReference type="EMBL" id="ATW27321.1"/>
    </source>
</evidence>
<dbReference type="InterPro" id="IPR016192">
    <property type="entry name" value="APOBEC/CMP_deaminase_Zn-bd"/>
</dbReference>
<dbReference type="Gene3D" id="3.40.140.10">
    <property type="entry name" value="Cytidine Deaminase, domain 2"/>
    <property type="match status" value="1"/>
</dbReference>
<dbReference type="SUPFAM" id="SSF53927">
    <property type="entry name" value="Cytidine deaminase-like"/>
    <property type="match status" value="1"/>
</dbReference>
<dbReference type="GO" id="GO:0055086">
    <property type="term" value="P:nucleobase-containing small molecule metabolic process"/>
    <property type="evidence" value="ECO:0007669"/>
    <property type="project" value="UniProtKB-ARBA"/>
</dbReference>